<dbReference type="InterPro" id="IPR027417">
    <property type="entry name" value="P-loop_NTPase"/>
</dbReference>
<dbReference type="PANTHER" id="PTHR43214:SF42">
    <property type="entry name" value="TRANSCRIPTIONAL REGULATORY PROTEIN DESR"/>
    <property type="match status" value="1"/>
</dbReference>
<dbReference type="PROSITE" id="PS50043">
    <property type="entry name" value="HTH_LUXR_2"/>
    <property type="match status" value="1"/>
</dbReference>
<evidence type="ECO:0000259" key="3">
    <source>
        <dbReference type="PROSITE" id="PS50043"/>
    </source>
</evidence>
<feature type="compositionally biased region" description="Low complexity" evidence="2">
    <location>
        <begin position="547"/>
        <end position="564"/>
    </location>
</feature>
<sequence>MTGETTVHTAVRIHGRSTQRQAVRSLLDGLRTHSGHLVVAGEPGLGRTALLQWAAHSFRAGPVLHLGTGPHGTAEELLDSLRATAGEGPALVCVDDAHLWDPPARAALGRAATRLHTAGRVGLLLSVAGHRAVDPDFAHLPVVRLDPLARPEADALLDEVSDGAVDPAVREELLAGAEGNPALLLALVRRLSPAELRGHRPLPTPLVDAGSLAEVAGGALAGTPADAWDLLLTVAAAARASDAPDVAADVAFDAARHLRPSSTALCVDALPEPLALADERLRFHGPLVGRTVHATAAPDRRRAAHRALADVLEAGGHRLPALLHRSWSLTGPASEPSLADGLAAVAGDDTVTASHRLRATAYTRAAELTADGPARTERYTAAAEQALLAGRPDRARHLLAAARGCAAPDEVRGRAELVRGLTELRDGPVGDAHQSLLLAASLLAEDAPADAAAAALAAADAAWAAGDLAACLATLAPGPPPHPDGTRAPGRAAAPRPAGPADASAVAPGAGGPPGPRESAVAPGAGGPPGPRESAVPPRAGGPPAPRESAAAPTEPSDPAAGARRAGRAVPHPDTVRDHRVGMRALLEGRLDRAAVPLGHVVERARTDDRPEGLLRSAAAALLLGDADAARRAGARALAAARQLRSEALVPQALEYLAYAELRAGRHPQARTHAEEGLRTALRTGQRNTAAHHRAVLALAASIEEEPEAVAEHVSAALATARRHGLAQAATLAEWAAARADLGRGRPLDAADRLGLLVLPGPGRGHFAVWRLAVPCFVEAAVLAGRREDTRAVLPDFADWAAFGADPQAAAQLARCHALLAPPERADDLYRHALARHEEAGGDFERARTALLYGKWLRRRRRPREARGRLGTALAGFDRCGAGIWAAQARGELRALGAAPRPGGAGALTGLTPQQLRIARHVAEGATNREVALTLAVSTRTVDYHLRKVFAALGVRSRLELARMVEHAEQAGEAGQAEKTGAQP</sequence>
<dbReference type="InterPro" id="IPR036388">
    <property type="entry name" value="WH-like_DNA-bd_sf"/>
</dbReference>
<organism evidence="4 5">
    <name type="scientific">Streptomyces ambofaciens</name>
    <dbReference type="NCBI Taxonomy" id="1889"/>
    <lineage>
        <taxon>Bacteria</taxon>
        <taxon>Bacillati</taxon>
        <taxon>Actinomycetota</taxon>
        <taxon>Actinomycetes</taxon>
        <taxon>Kitasatosporales</taxon>
        <taxon>Streptomycetaceae</taxon>
        <taxon>Streptomyces</taxon>
    </lineage>
</organism>
<evidence type="ECO:0000313" key="4">
    <source>
        <dbReference type="EMBL" id="ANB10110.1"/>
    </source>
</evidence>
<feature type="domain" description="HTH luxR-type" evidence="3">
    <location>
        <begin position="904"/>
        <end position="969"/>
    </location>
</feature>
<dbReference type="InterPro" id="IPR000792">
    <property type="entry name" value="Tscrpt_reg_LuxR_C"/>
</dbReference>
<dbReference type="CDD" id="cd06170">
    <property type="entry name" value="LuxR_C_like"/>
    <property type="match status" value="1"/>
</dbReference>
<dbReference type="Pfam" id="PF00196">
    <property type="entry name" value="GerE"/>
    <property type="match status" value="1"/>
</dbReference>
<keyword evidence="1" id="KW-0238">DNA-binding</keyword>
<dbReference type="Gene3D" id="1.25.40.10">
    <property type="entry name" value="Tetratricopeptide repeat domain"/>
    <property type="match status" value="1"/>
</dbReference>
<feature type="compositionally biased region" description="Low complexity" evidence="2">
    <location>
        <begin position="486"/>
        <end position="508"/>
    </location>
</feature>
<keyword evidence="5" id="KW-1185">Reference proteome</keyword>
<evidence type="ECO:0000256" key="1">
    <source>
        <dbReference type="ARBA" id="ARBA00023125"/>
    </source>
</evidence>
<dbReference type="PRINTS" id="PR00038">
    <property type="entry name" value="HTHLUXR"/>
</dbReference>
<evidence type="ECO:0000256" key="2">
    <source>
        <dbReference type="SAM" id="MobiDB-lite"/>
    </source>
</evidence>
<dbReference type="Proteomes" id="UP000076720">
    <property type="component" value="Chromosome"/>
</dbReference>
<accession>A0ABM6B888</accession>
<dbReference type="SUPFAM" id="SSF46894">
    <property type="entry name" value="C-terminal effector domain of the bipartite response regulators"/>
    <property type="match status" value="1"/>
</dbReference>
<gene>
    <name evidence="4" type="ORF">SAM40697_6157</name>
</gene>
<dbReference type="SUPFAM" id="SSF52540">
    <property type="entry name" value="P-loop containing nucleoside triphosphate hydrolases"/>
    <property type="match status" value="1"/>
</dbReference>
<reference evidence="5" key="1">
    <citation type="submission" date="2015-10" db="EMBL/GenBank/DDBJ databases">
        <title>Complete genome sequence of Streptomyces ambofaciens DSM 40697.</title>
        <authorList>
            <person name="Thibessard A."/>
            <person name="Leblond P."/>
        </authorList>
    </citation>
    <scope>NUCLEOTIDE SEQUENCE [LARGE SCALE GENOMIC DNA]</scope>
    <source>
        <strain evidence="5">DSM 40697</strain>
    </source>
</reference>
<name>A0ABM6B888_STRAM</name>
<reference evidence="4 5" key="2">
    <citation type="journal article" date="2016" name="Genome Announc.">
        <title>Complete Genome Sequence of Streptomyces ambofaciens DSM 40697, a Paradigm for Genome Plasticity Studies.</title>
        <authorList>
            <person name="Thibessard A."/>
            <person name="Leblond P."/>
        </authorList>
    </citation>
    <scope>NUCLEOTIDE SEQUENCE [LARGE SCALE GENOMIC DNA]</scope>
    <source>
        <strain evidence="4 5">DSM 40697</strain>
    </source>
</reference>
<dbReference type="SMART" id="SM00421">
    <property type="entry name" value="HTH_LUXR"/>
    <property type="match status" value="1"/>
</dbReference>
<feature type="region of interest" description="Disordered" evidence="2">
    <location>
        <begin position="476"/>
        <end position="579"/>
    </location>
</feature>
<dbReference type="EMBL" id="CP012949">
    <property type="protein sequence ID" value="ANB10110.1"/>
    <property type="molecule type" value="Genomic_DNA"/>
</dbReference>
<evidence type="ECO:0000313" key="5">
    <source>
        <dbReference type="Proteomes" id="UP000076720"/>
    </source>
</evidence>
<dbReference type="RefSeq" id="WP_079155723.1">
    <property type="nucleotide sequence ID" value="NZ_CP012949.1"/>
</dbReference>
<dbReference type="InterPro" id="IPR011990">
    <property type="entry name" value="TPR-like_helical_dom_sf"/>
</dbReference>
<dbReference type="InterPro" id="IPR039420">
    <property type="entry name" value="WalR-like"/>
</dbReference>
<dbReference type="Gene3D" id="1.10.10.10">
    <property type="entry name" value="Winged helix-like DNA-binding domain superfamily/Winged helix DNA-binding domain"/>
    <property type="match status" value="1"/>
</dbReference>
<dbReference type="PANTHER" id="PTHR43214">
    <property type="entry name" value="TWO-COMPONENT RESPONSE REGULATOR"/>
    <property type="match status" value="1"/>
</dbReference>
<dbReference type="SUPFAM" id="SSF48452">
    <property type="entry name" value="TPR-like"/>
    <property type="match status" value="1"/>
</dbReference>
<protein>
    <submittedName>
        <fullName evidence="4">Transcriptional regulator</fullName>
    </submittedName>
</protein>
<proteinExistence type="predicted"/>
<dbReference type="InterPro" id="IPR016032">
    <property type="entry name" value="Sig_transdc_resp-reg_C-effctor"/>
</dbReference>